<comment type="caution">
    <text evidence="2">The sequence shown here is derived from an EMBL/GenBank/DDBJ whole genome shotgun (WGS) entry which is preliminary data.</text>
</comment>
<dbReference type="AlphaFoldDB" id="A0A0R2LR80"/>
<name>A0A0R2LR80_9LACO</name>
<dbReference type="PANTHER" id="PTHR32502:SF23">
    <property type="entry name" value="TRANSPORT PROTEIN, PTS SYSTEM"/>
    <property type="match status" value="1"/>
</dbReference>
<dbReference type="InterPro" id="IPR050303">
    <property type="entry name" value="GatZ_KbaZ_carbometab"/>
</dbReference>
<evidence type="ECO:0000313" key="2">
    <source>
        <dbReference type="EMBL" id="KRO01299.1"/>
    </source>
</evidence>
<feature type="transmembrane region" description="Helical" evidence="1">
    <location>
        <begin position="221"/>
        <end position="241"/>
    </location>
</feature>
<dbReference type="PROSITE" id="PS51108">
    <property type="entry name" value="PTS_EIID"/>
    <property type="match status" value="1"/>
</dbReference>
<evidence type="ECO:0000256" key="1">
    <source>
        <dbReference type="SAM" id="Phobius"/>
    </source>
</evidence>
<proteinExistence type="predicted"/>
<dbReference type="PATRIC" id="fig|449659.4.peg.490"/>
<dbReference type="GO" id="GO:0005886">
    <property type="term" value="C:plasma membrane"/>
    <property type="evidence" value="ECO:0007669"/>
    <property type="project" value="TreeGrafter"/>
</dbReference>
<keyword evidence="1" id="KW-0472">Membrane</keyword>
<sequence>MNKRLSGKEIRSVFWRSFALQTAFNFEKMQNVGYAYAMIPVVKKLYNKEEEQSKALKRHLALFNSTPAVTPIIMGISAAMEEENANNPESFDSSSINAVKAALMAPLAGIGDSIFFGTLRVIAAGIGLSLSKQGNILGPILFLLIYNIPHFLLRIYGLKYGYKFGVNSLSEIQKNGVMDKIMSVVGIIGMMVVGAMVSTMLKVSTPLKFNMEGASVKLQSIFNQIMPDLLPLLFTLLVFYMIRKKVSVTKLTVFILIFGVLAHVIGIL</sequence>
<dbReference type="RefSeq" id="WP_017866994.1">
    <property type="nucleotide sequence ID" value="NZ_BJYB01000023.1"/>
</dbReference>
<feature type="transmembrane region" description="Helical" evidence="1">
    <location>
        <begin position="103"/>
        <end position="130"/>
    </location>
</feature>
<dbReference type="PANTHER" id="PTHR32502">
    <property type="entry name" value="N-ACETYLGALACTOSAMINE PERMEASE II COMPONENT-RELATED"/>
    <property type="match status" value="1"/>
</dbReference>
<feature type="transmembrane region" description="Helical" evidence="1">
    <location>
        <begin position="136"/>
        <end position="156"/>
    </location>
</feature>
<accession>A0A0R2LR80</accession>
<dbReference type="STRING" id="449659.IV66_GL000487"/>
<keyword evidence="3" id="KW-1185">Reference proteome</keyword>
<reference evidence="2 3" key="1">
    <citation type="journal article" date="2015" name="Genome Announc.">
        <title>Expanding the biotechnology potential of lactobacilli through comparative genomics of 213 strains and associated genera.</title>
        <authorList>
            <person name="Sun Z."/>
            <person name="Harris H.M."/>
            <person name="McCann A."/>
            <person name="Guo C."/>
            <person name="Argimon S."/>
            <person name="Zhang W."/>
            <person name="Yang X."/>
            <person name="Jeffery I.B."/>
            <person name="Cooney J.C."/>
            <person name="Kagawa T.F."/>
            <person name="Liu W."/>
            <person name="Song Y."/>
            <person name="Salvetti E."/>
            <person name="Wrobel A."/>
            <person name="Rasinkangas P."/>
            <person name="Parkhill J."/>
            <person name="Rea M.C."/>
            <person name="O'Sullivan O."/>
            <person name="Ritari J."/>
            <person name="Douillard F.P."/>
            <person name="Paul Ross R."/>
            <person name="Yang R."/>
            <person name="Briner A.E."/>
            <person name="Felis G.E."/>
            <person name="de Vos W.M."/>
            <person name="Barrangou R."/>
            <person name="Klaenhammer T.R."/>
            <person name="Caufield P.W."/>
            <person name="Cui Y."/>
            <person name="Zhang H."/>
            <person name="O'Toole P.W."/>
        </authorList>
    </citation>
    <scope>NUCLEOTIDE SEQUENCE [LARGE SCALE GENOMIC DNA]</scope>
    <source>
        <strain evidence="2 3">NBRC 103219</strain>
    </source>
</reference>
<dbReference type="EMBL" id="JQCN01000011">
    <property type="protein sequence ID" value="KRO01299.1"/>
    <property type="molecule type" value="Genomic_DNA"/>
</dbReference>
<protein>
    <submittedName>
        <fullName evidence="2">Pts system transporter subunit iid</fullName>
    </submittedName>
</protein>
<gene>
    <name evidence="2" type="ORF">IV66_GL000487</name>
</gene>
<dbReference type="InterPro" id="IPR004704">
    <property type="entry name" value="PTS_IID_man"/>
</dbReference>
<feature type="transmembrane region" description="Helical" evidence="1">
    <location>
        <begin position="248"/>
        <end position="267"/>
    </location>
</feature>
<organism evidence="2 3">
    <name type="scientific">Ligilactobacillus pobuzihii</name>
    <dbReference type="NCBI Taxonomy" id="449659"/>
    <lineage>
        <taxon>Bacteria</taxon>
        <taxon>Bacillati</taxon>
        <taxon>Bacillota</taxon>
        <taxon>Bacilli</taxon>
        <taxon>Lactobacillales</taxon>
        <taxon>Lactobacillaceae</taxon>
        <taxon>Ligilactobacillus</taxon>
    </lineage>
</organism>
<dbReference type="OrthoDB" id="9795582at2"/>
<feature type="transmembrane region" description="Helical" evidence="1">
    <location>
        <begin position="177"/>
        <end position="201"/>
    </location>
</feature>
<keyword evidence="1" id="KW-0812">Transmembrane</keyword>
<dbReference type="GO" id="GO:0009401">
    <property type="term" value="P:phosphoenolpyruvate-dependent sugar phosphotransferase system"/>
    <property type="evidence" value="ECO:0007669"/>
    <property type="project" value="InterPro"/>
</dbReference>
<keyword evidence="1" id="KW-1133">Transmembrane helix</keyword>
<evidence type="ECO:0000313" key="3">
    <source>
        <dbReference type="Proteomes" id="UP000051886"/>
    </source>
</evidence>
<dbReference type="Pfam" id="PF03613">
    <property type="entry name" value="EIID-AGA"/>
    <property type="match status" value="1"/>
</dbReference>
<dbReference type="Proteomes" id="UP000051886">
    <property type="component" value="Unassembled WGS sequence"/>
</dbReference>